<dbReference type="eggNOG" id="COG2327">
    <property type="taxonomic scope" value="Bacteria"/>
</dbReference>
<dbReference type="InterPro" id="IPR007345">
    <property type="entry name" value="Polysacch_pyruvyl_Trfase"/>
</dbReference>
<dbReference type="Proteomes" id="UP000003303">
    <property type="component" value="Unassembled WGS sequence"/>
</dbReference>
<name>C2MBF5_9PORP</name>
<evidence type="ECO:0000313" key="3">
    <source>
        <dbReference type="Proteomes" id="UP000003303"/>
    </source>
</evidence>
<evidence type="ECO:0000259" key="1">
    <source>
        <dbReference type="Pfam" id="PF04230"/>
    </source>
</evidence>
<dbReference type="AlphaFoldDB" id="C2MBF5"/>
<dbReference type="RefSeq" id="WP_007365259.1">
    <property type="nucleotide sequence ID" value="NZ_ACLR01000123.1"/>
</dbReference>
<dbReference type="STRING" id="596327.PORUE0001_0632"/>
<comment type="caution">
    <text evidence="2">The sequence shown here is derived from an EMBL/GenBank/DDBJ whole genome shotgun (WGS) entry which is preliminary data.</text>
</comment>
<feature type="domain" description="Polysaccharide pyruvyl transferase" evidence="1">
    <location>
        <begin position="16"/>
        <end position="312"/>
    </location>
</feature>
<reference evidence="2 3" key="1">
    <citation type="submission" date="2009-04" db="EMBL/GenBank/DDBJ databases">
        <authorList>
            <person name="Sebastian Y."/>
            <person name="Madupu R."/>
            <person name="Durkin A.S."/>
            <person name="Torralba M."/>
            <person name="Methe B."/>
            <person name="Sutton G.G."/>
            <person name="Strausberg R.L."/>
            <person name="Nelson K.E."/>
        </authorList>
    </citation>
    <scope>NUCLEOTIDE SEQUENCE [LARGE SCALE GENOMIC DNA]</scope>
    <source>
        <strain evidence="2 3">60-3</strain>
    </source>
</reference>
<dbReference type="OrthoDB" id="9799278at2"/>
<dbReference type="Pfam" id="PF04230">
    <property type="entry name" value="PS_pyruv_trans"/>
    <property type="match status" value="1"/>
</dbReference>
<proteinExistence type="predicted"/>
<gene>
    <name evidence="2" type="ORF">PORUE0001_0632</name>
</gene>
<organism evidence="2 3">
    <name type="scientific">Porphyromonas uenonis 60-3</name>
    <dbReference type="NCBI Taxonomy" id="596327"/>
    <lineage>
        <taxon>Bacteria</taxon>
        <taxon>Pseudomonadati</taxon>
        <taxon>Bacteroidota</taxon>
        <taxon>Bacteroidia</taxon>
        <taxon>Bacteroidales</taxon>
        <taxon>Porphyromonadaceae</taxon>
        <taxon>Porphyromonas</taxon>
    </lineage>
</organism>
<evidence type="ECO:0000313" key="2">
    <source>
        <dbReference type="EMBL" id="EEK16921.1"/>
    </source>
</evidence>
<keyword evidence="3" id="KW-1185">Reference proteome</keyword>
<sequence>MTTKRIHILTHPLGANYGGIMQAYALQQALRQMDYEPVTLDIPFDRRSRLRRWAEAQVRTVKRISYDQSIRSERVVLQHTSRFVQQHITLSPPLRSDAQLRQHYRKQPAHAYVVGSDQVWRQEFVPMLDDYFLGFIPEADPVRRIAYAASFGVDPIDIAPERTALYSELLSRFVAISVRESSAVPLLAQRFGATAQWVLDPTMLFTKEEYIDQLGLREEPSGEVFAYMLTHTPHKEELARQIAESHHTTYHLFAPWRHWTKRGQELEACILPPVERWLEGILNAQCVVTDSFHGVAFSLIFGKPFVAIVNNHGGCSRFDTLIKLFDLEHHQEGAYELVSSPKCYDVKAIAQTLARHRITSIGFLESALH</sequence>
<protein>
    <recommendedName>
        <fullName evidence="1">Polysaccharide pyruvyl transferase domain-containing protein</fullName>
    </recommendedName>
</protein>
<accession>C2MBF5</accession>
<dbReference type="EMBL" id="ACLR01000123">
    <property type="protein sequence ID" value="EEK16921.1"/>
    <property type="molecule type" value="Genomic_DNA"/>
</dbReference>